<dbReference type="GO" id="GO:0005524">
    <property type="term" value="F:ATP binding"/>
    <property type="evidence" value="ECO:0007669"/>
    <property type="project" value="UniProtKB-UniRule"/>
</dbReference>
<dbReference type="InterPro" id="IPR016185">
    <property type="entry name" value="PreATP-grasp_dom_sf"/>
</dbReference>
<dbReference type="EMBL" id="AP017315">
    <property type="protein sequence ID" value="BAU31818.1"/>
    <property type="molecule type" value="Genomic_DNA"/>
</dbReference>
<keyword evidence="7" id="KW-0133">Cell shape</keyword>
<organism evidence="12 13">
    <name type="scientific">Microcella alkaliphila</name>
    <dbReference type="NCBI Taxonomy" id="279828"/>
    <lineage>
        <taxon>Bacteria</taxon>
        <taxon>Bacillati</taxon>
        <taxon>Actinomycetota</taxon>
        <taxon>Actinomycetes</taxon>
        <taxon>Micrococcales</taxon>
        <taxon>Microbacteriaceae</taxon>
        <taxon>Microcella</taxon>
    </lineage>
</organism>
<dbReference type="PANTHER" id="PTHR23132">
    <property type="entry name" value="D-ALANINE--D-ALANINE LIGASE"/>
    <property type="match status" value="1"/>
</dbReference>
<evidence type="ECO:0000256" key="9">
    <source>
        <dbReference type="ARBA" id="ARBA00023316"/>
    </source>
</evidence>
<evidence type="ECO:0000256" key="7">
    <source>
        <dbReference type="ARBA" id="ARBA00022960"/>
    </source>
</evidence>
<dbReference type="KEGG" id="malk:MalAC0309_0954"/>
<comment type="similarity">
    <text evidence="2">Belongs to the D-alanine--D-alanine ligase family.</text>
</comment>
<dbReference type="InterPro" id="IPR011761">
    <property type="entry name" value="ATP-grasp"/>
</dbReference>
<proteinExistence type="inferred from homology"/>
<dbReference type="PANTHER" id="PTHR23132:SF23">
    <property type="entry name" value="D-ALANINE--D-ALANINE LIGASE B"/>
    <property type="match status" value="1"/>
</dbReference>
<evidence type="ECO:0000259" key="11">
    <source>
        <dbReference type="PROSITE" id="PS50975"/>
    </source>
</evidence>
<name>A0A0U4WVG3_9MICO</name>
<dbReference type="Proteomes" id="UP000218965">
    <property type="component" value="Chromosome"/>
</dbReference>
<dbReference type="PROSITE" id="PS00844">
    <property type="entry name" value="DALA_DALA_LIGASE_2"/>
    <property type="match status" value="1"/>
</dbReference>
<dbReference type="RefSeq" id="WP_096420997.1">
    <property type="nucleotide sequence ID" value="NZ_AP017315.1"/>
</dbReference>
<reference evidence="13" key="1">
    <citation type="submission" date="2015-12" db="EMBL/GenBank/DDBJ databases">
        <authorList>
            <person name="Shamseldin A."/>
            <person name="Moawad H."/>
            <person name="Abd El-Rahim W.M."/>
            <person name="Sadowsky M.J."/>
        </authorList>
    </citation>
    <scope>NUCLEOTIDE SEQUENCE [LARGE SCALE GENOMIC DNA]</scope>
    <source>
        <strain evidence="13">JAM AC0309</strain>
    </source>
</reference>
<dbReference type="Gene3D" id="3.30.1490.20">
    <property type="entry name" value="ATP-grasp fold, A domain"/>
    <property type="match status" value="1"/>
</dbReference>
<dbReference type="OrthoDB" id="9813261at2"/>
<dbReference type="InterPro" id="IPR000291">
    <property type="entry name" value="D-Ala_lig_Van_CS"/>
</dbReference>
<dbReference type="GO" id="GO:0005737">
    <property type="term" value="C:cytoplasm"/>
    <property type="evidence" value="ECO:0007669"/>
    <property type="project" value="UniProtKB-SubCell"/>
</dbReference>
<evidence type="ECO:0000313" key="12">
    <source>
        <dbReference type="EMBL" id="BAU31818.1"/>
    </source>
</evidence>
<gene>
    <name evidence="12" type="ORF">MalAC0309_0954</name>
</gene>
<keyword evidence="5 10" id="KW-0547">Nucleotide-binding</keyword>
<keyword evidence="3" id="KW-0963">Cytoplasm</keyword>
<evidence type="ECO:0000256" key="3">
    <source>
        <dbReference type="ARBA" id="ARBA00022490"/>
    </source>
</evidence>
<keyword evidence="4 12" id="KW-0436">Ligase</keyword>
<evidence type="ECO:0000256" key="10">
    <source>
        <dbReference type="PROSITE-ProRule" id="PRU00409"/>
    </source>
</evidence>
<protein>
    <submittedName>
        <fullName evidence="12">Putative D-alanine--D-alanine ligase</fullName>
    </submittedName>
</protein>
<dbReference type="Pfam" id="PF07478">
    <property type="entry name" value="Dala_Dala_lig_C"/>
    <property type="match status" value="1"/>
</dbReference>
<dbReference type="InterPro" id="IPR011127">
    <property type="entry name" value="Dala_Dala_lig_N"/>
</dbReference>
<dbReference type="GO" id="GO:0046872">
    <property type="term" value="F:metal ion binding"/>
    <property type="evidence" value="ECO:0007669"/>
    <property type="project" value="InterPro"/>
</dbReference>
<dbReference type="Gene3D" id="3.30.470.20">
    <property type="entry name" value="ATP-grasp fold, B domain"/>
    <property type="match status" value="1"/>
</dbReference>
<keyword evidence="9" id="KW-0961">Cell wall biogenesis/degradation</keyword>
<dbReference type="InterPro" id="IPR013815">
    <property type="entry name" value="ATP_grasp_subdomain_1"/>
</dbReference>
<evidence type="ECO:0000256" key="1">
    <source>
        <dbReference type="ARBA" id="ARBA00004496"/>
    </source>
</evidence>
<dbReference type="InterPro" id="IPR011095">
    <property type="entry name" value="Dala_Dala_lig_C"/>
</dbReference>
<dbReference type="GO" id="GO:0071555">
    <property type="term" value="P:cell wall organization"/>
    <property type="evidence" value="ECO:0007669"/>
    <property type="project" value="UniProtKB-KW"/>
</dbReference>
<accession>A0A0U4WVG3</accession>
<dbReference type="Pfam" id="PF01820">
    <property type="entry name" value="Dala_Dala_lig_N"/>
    <property type="match status" value="1"/>
</dbReference>
<feature type="domain" description="ATP-grasp" evidence="11">
    <location>
        <begin position="147"/>
        <end position="353"/>
    </location>
</feature>
<evidence type="ECO:0000256" key="2">
    <source>
        <dbReference type="ARBA" id="ARBA00010871"/>
    </source>
</evidence>
<keyword evidence="6 10" id="KW-0067">ATP-binding</keyword>
<sequence length="387" mass="40421">MTQHASAQTHPWAVVFGGPSPEHEISILTGLQAERVLTAAGQKVVPVYWSPTGEWFRVPDGTEAKDYLEGAPRDSQPLEVRLSGEPGLYRRKRLGAERIELDAALLCLHGGAGEGGGAAALFSFLGVPATGSTLFAGAVGMDKLAFGGLMASASIPSLPREAVSTLREPSFAGPYIVKPRFGGSSIGIEIADDIEAARALAASSVHLRTGAVLEPYRPELVDLNISFRTYPQLEITELEKPLRGEGGSALYSYAEKYLAGGSGSDAGLTSAPREFPANVDASIHEAARDLAARVADVTRLTGVVRVDLLLDEAAGELFVNEVNSIPGAMSLYLWAPTQPAATVLIDALVEARDRRVVFPQAGFGGGAALRAAGGIAGKLVGLDGPRA</sequence>
<evidence type="ECO:0000256" key="5">
    <source>
        <dbReference type="ARBA" id="ARBA00022741"/>
    </source>
</evidence>
<dbReference type="SUPFAM" id="SSF52440">
    <property type="entry name" value="PreATP-grasp domain"/>
    <property type="match status" value="1"/>
</dbReference>
<evidence type="ECO:0000256" key="4">
    <source>
        <dbReference type="ARBA" id="ARBA00022598"/>
    </source>
</evidence>
<evidence type="ECO:0000256" key="8">
    <source>
        <dbReference type="ARBA" id="ARBA00022984"/>
    </source>
</evidence>
<keyword evidence="8" id="KW-0573">Peptidoglycan synthesis</keyword>
<dbReference type="GO" id="GO:0009252">
    <property type="term" value="P:peptidoglycan biosynthetic process"/>
    <property type="evidence" value="ECO:0007669"/>
    <property type="project" value="UniProtKB-KW"/>
</dbReference>
<dbReference type="GO" id="GO:0008360">
    <property type="term" value="P:regulation of cell shape"/>
    <property type="evidence" value="ECO:0007669"/>
    <property type="project" value="UniProtKB-KW"/>
</dbReference>
<comment type="subcellular location">
    <subcellularLocation>
        <location evidence="1">Cytoplasm</location>
    </subcellularLocation>
</comment>
<dbReference type="AlphaFoldDB" id="A0A0U4WVG3"/>
<dbReference type="Gene3D" id="3.40.50.20">
    <property type="match status" value="1"/>
</dbReference>
<dbReference type="GO" id="GO:0008716">
    <property type="term" value="F:D-alanine-D-alanine ligase activity"/>
    <property type="evidence" value="ECO:0007669"/>
    <property type="project" value="InterPro"/>
</dbReference>
<dbReference type="PROSITE" id="PS50975">
    <property type="entry name" value="ATP_GRASP"/>
    <property type="match status" value="1"/>
</dbReference>
<dbReference type="SUPFAM" id="SSF56059">
    <property type="entry name" value="Glutathione synthetase ATP-binding domain-like"/>
    <property type="match status" value="1"/>
</dbReference>
<evidence type="ECO:0000256" key="6">
    <source>
        <dbReference type="ARBA" id="ARBA00022840"/>
    </source>
</evidence>
<reference evidence="12 13" key="2">
    <citation type="submission" date="2016-01" db="EMBL/GenBank/DDBJ databases">
        <title>Microcella alkaliphila JAM AC0309 whole genome shotgun sequence.</title>
        <authorList>
            <person name="Kurata A."/>
            <person name="Hirose Y."/>
            <person name="Kishimoto N."/>
            <person name="Kobayashi T."/>
        </authorList>
    </citation>
    <scope>NUCLEOTIDE SEQUENCE [LARGE SCALE GENOMIC DNA]</scope>
    <source>
        <strain evidence="12 13">JAM AC0309</strain>
    </source>
</reference>
<evidence type="ECO:0000313" key="13">
    <source>
        <dbReference type="Proteomes" id="UP000218965"/>
    </source>
</evidence>